<comment type="similarity">
    <text evidence="2">Belongs to the HPF/YfiA ribosome-associated protein family. Long HPF subfamily.</text>
</comment>
<dbReference type="PANTHER" id="PTHR33231">
    <property type="entry name" value="30S RIBOSOMAL PROTEIN"/>
    <property type="match status" value="1"/>
</dbReference>
<reference evidence="4" key="1">
    <citation type="journal article" date="2021" name="PeerJ">
        <title>Extensive microbial diversity within the chicken gut microbiome revealed by metagenomics and culture.</title>
        <authorList>
            <person name="Gilroy R."/>
            <person name="Ravi A."/>
            <person name="Getino M."/>
            <person name="Pursley I."/>
            <person name="Horton D.L."/>
            <person name="Alikhan N.F."/>
            <person name="Baker D."/>
            <person name="Gharbi K."/>
            <person name="Hall N."/>
            <person name="Watson M."/>
            <person name="Adriaenssens E.M."/>
            <person name="Foster-Nyarko E."/>
            <person name="Jarju S."/>
            <person name="Secka A."/>
            <person name="Antonio M."/>
            <person name="Oren A."/>
            <person name="Chaudhuri R.R."/>
            <person name="La Ragione R."/>
            <person name="Hildebrand F."/>
            <person name="Pallen M.J."/>
        </authorList>
    </citation>
    <scope>NUCLEOTIDE SEQUENCE</scope>
    <source>
        <strain evidence="4">ChiHjej10B9-4811</strain>
    </source>
</reference>
<evidence type="ECO:0000313" key="4">
    <source>
        <dbReference type="EMBL" id="HJD50415.1"/>
    </source>
</evidence>
<keyword evidence="1 2" id="KW-0810">Translation regulation</keyword>
<protein>
    <recommendedName>
        <fullName evidence="2">Ribosome hibernation promoting factor</fullName>
        <shortName evidence="2">HPF</shortName>
    </recommendedName>
</protein>
<comment type="subunit">
    <text evidence="2">Interacts with 100S ribosomes.</text>
</comment>
<dbReference type="Gene3D" id="3.30.160.100">
    <property type="entry name" value="Ribosome hibernation promotion factor-like"/>
    <property type="match status" value="1"/>
</dbReference>
<dbReference type="Proteomes" id="UP000823908">
    <property type="component" value="Unassembled WGS sequence"/>
</dbReference>
<evidence type="ECO:0000256" key="1">
    <source>
        <dbReference type="ARBA" id="ARBA00022845"/>
    </source>
</evidence>
<gene>
    <name evidence="4" type="primary">raiA</name>
    <name evidence="2" type="synonym">hpf</name>
    <name evidence="4" type="ORF">H9908_00885</name>
</gene>
<keyword evidence="2" id="KW-0963">Cytoplasm</keyword>
<comment type="function">
    <text evidence="2">Required for dimerization of active 70S ribosomes into 100S ribosomes in stationary phase; 100S ribosomes are translationally inactive and sometimes present during exponential growth.</text>
</comment>
<comment type="caution">
    <text evidence="4">The sequence shown here is derived from an EMBL/GenBank/DDBJ whole genome shotgun (WGS) entry which is preliminary data.</text>
</comment>
<dbReference type="GO" id="GO:0043024">
    <property type="term" value="F:ribosomal small subunit binding"/>
    <property type="evidence" value="ECO:0007669"/>
    <property type="project" value="TreeGrafter"/>
</dbReference>
<evidence type="ECO:0000259" key="3">
    <source>
        <dbReference type="Pfam" id="PF16321"/>
    </source>
</evidence>
<dbReference type="InterPro" id="IPR036567">
    <property type="entry name" value="RHF-like"/>
</dbReference>
<dbReference type="Pfam" id="PF02482">
    <property type="entry name" value="Ribosomal_S30AE"/>
    <property type="match status" value="1"/>
</dbReference>
<dbReference type="NCBIfam" id="TIGR00741">
    <property type="entry name" value="yfiA"/>
    <property type="match status" value="1"/>
</dbReference>
<dbReference type="InterPro" id="IPR038416">
    <property type="entry name" value="Ribosom_S30AE_C_sf"/>
</dbReference>
<evidence type="ECO:0000313" key="5">
    <source>
        <dbReference type="Proteomes" id="UP000823908"/>
    </source>
</evidence>
<dbReference type="Pfam" id="PF16321">
    <property type="entry name" value="Ribosom_S30AE_C"/>
    <property type="match status" value="1"/>
</dbReference>
<evidence type="ECO:0000256" key="2">
    <source>
        <dbReference type="HAMAP-Rule" id="MF_00839"/>
    </source>
</evidence>
<dbReference type="GO" id="GO:0022627">
    <property type="term" value="C:cytosolic small ribosomal subunit"/>
    <property type="evidence" value="ECO:0007669"/>
    <property type="project" value="TreeGrafter"/>
</dbReference>
<reference evidence="4" key="2">
    <citation type="submission" date="2021-04" db="EMBL/GenBank/DDBJ databases">
        <authorList>
            <person name="Gilroy R."/>
        </authorList>
    </citation>
    <scope>NUCLEOTIDE SEQUENCE</scope>
    <source>
        <strain evidence="4">ChiHjej10B9-4811</strain>
    </source>
</reference>
<dbReference type="EMBL" id="DWUS01000024">
    <property type="protein sequence ID" value="HJD50415.1"/>
    <property type="molecule type" value="Genomic_DNA"/>
</dbReference>
<dbReference type="InterPro" id="IPR034694">
    <property type="entry name" value="HPF_long/plastid"/>
</dbReference>
<dbReference type="AlphaFoldDB" id="A0A9D2UDK5"/>
<sequence>MELNITGRNVKVSERLQEYVESKITKFEALGDNVTDIEVKFTREGQNGPAAIRVEITVIGRGPVLRAEATGQDKFAVFDETYGKLLERLRRARDRRKTRRAGGKHPLSVSEATGSLPVISGQVSLTEIQTEDLPVEEAAFAGEYDLHEEADSPIEIRQKTFPADYLTPEEAVDRMELVGHDFFLYVDKATGSPAAVYRRKGWSYGVITLDEESAS</sequence>
<dbReference type="Gene3D" id="3.30.505.50">
    <property type="entry name" value="Sigma 54 modulation/S30EA ribosomal protein, C-terminal domain"/>
    <property type="match status" value="1"/>
</dbReference>
<accession>A0A9D2UDK5</accession>
<dbReference type="InterPro" id="IPR003489">
    <property type="entry name" value="RHF/RaiA"/>
</dbReference>
<dbReference type="HAMAP" id="MF_00839">
    <property type="entry name" value="HPF"/>
    <property type="match status" value="1"/>
</dbReference>
<comment type="subcellular location">
    <subcellularLocation>
        <location evidence="2">Cytoplasm</location>
    </subcellularLocation>
</comment>
<dbReference type="InterPro" id="IPR050574">
    <property type="entry name" value="HPF/YfiA_ribosome-assoc"/>
</dbReference>
<proteinExistence type="inferred from homology"/>
<dbReference type="CDD" id="cd00552">
    <property type="entry name" value="RaiA"/>
    <property type="match status" value="1"/>
</dbReference>
<dbReference type="PANTHER" id="PTHR33231:SF1">
    <property type="entry name" value="30S RIBOSOMAL PROTEIN"/>
    <property type="match status" value="1"/>
</dbReference>
<name>A0A9D2UDK5_9MICC</name>
<dbReference type="GO" id="GO:0045900">
    <property type="term" value="P:negative regulation of translational elongation"/>
    <property type="evidence" value="ECO:0007669"/>
    <property type="project" value="TreeGrafter"/>
</dbReference>
<dbReference type="SUPFAM" id="SSF69754">
    <property type="entry name" value="Ribosome binding protein Y (YfiA homologue)"/>
    <property type="match status" value="1"/>
</dbReference>
<organism evidence="4 5">
    <name type="scientific">Candidatus Rothia avistercoris</name>
    <dbReference type="NCBI Taxonomy" id="2840479"/>
    <lineage>
        <taxon>Bacteria</taxon>
        <taxon>Bacillati</taxon>
        <taxon>Actinomycetota</taxon>
        <taxon>Actinomycetes</taxon>
        <taxon>Micrococcales</taxon>
        <taxon>Micrococcaceae</taxon>
        <taxon>Rothia</taxon>
    </lineage>
</organism>
<feature type="domain" description="Sigma 54 modulation/S30EA ribosomal protein C-terminal" evidence="3">
    <location>
        <begin position="156"/>
        <end position="206"/>
    </location>
</feature>
<dbReference type="InterPro" id="IPR032528">
    <property type="entry name" value="Ribosom_S30AE_C"/>
</dbReference>